<evidence type="ECO:0000313" key="2">
    <source>
        <dbReference type="EMBL" id="MDY3561505.1"/>
    </source>
</evidence>
<evidence type="ECO:0000256" key="1">
    <source>
        <dbReference type="SAM" id="MobiDB-lite"/>
    </source>
</evidence>
<dbReference type="EMBL" id="JAXBLV010000195">
    <property type="protein sequence ID" value="MDY3561505.1"/>
    <property type="molecule type" value="Genomic_DNA"/>
</dbReference>
<keyword evidence="3" id="KW-1185">Reference proteome</keyword>
<sequence length="130" mass="13989">MTEDAKQKFELRLVPAEGAPDPVVFDDLVKLIRQGIATAPKQAPQISTSSEFDLPPDNSQNPLETQVRHRIEQASNASVADVAKRAEIAKQPDGEAQLADEALAAAQEVVAAVQRMLLRGIAVQVPPDTK</sequence>
<dbReference type="RefSeq" id="WP_320687912.1">
    <property type="nucleotide sequence ID" value="NZ_JAXBLV010000195.1"/>
</dbReference>
<proteinExistence type="predicted"/>
<organism evidence="2 3">
    <name type="scientific">Gemmata algarum</name>
    <dbReference type="NCBI Taxonomy" id="2975278"/>
    <lineage>
        <taxon>Bacteria</taxon>
        <taxon>Pseudomonadati</taxon>
        <taxon>Planctomycetota</taxon>
        <taxon>Planctomycetia</taxon>
        <taxon>Gemmatales</taxon>
        <taxon>Gemmataceae</taxon>
        <taxon>Gemmata</taxon>
    </lineage>
</organism>
<gene>
    <name evidence="2" type="ORF">R5W23_002783</name>
</gene>
<protein>
    <submittedName>
        <fullName evidence="2">Uncharacterized protein</fullName>
    </submittedName>
</protein>
<evidence type="ECO:0000313" key="3">
    <source>
        <dbReference type="Proteomes" id="UP001272242"/>
    </source>
</evidence>
<name>A0ABU5F1R1_9BACT</name>
<feature type="region of interest" description="Disordered" evidence="1">
    <location>
        <begin position="40"/>
        <end position="62"/>
    </location>
</feature>
<accession>A0ABU5F1R1</accession>
<comment type="caution">
    <text evidence="2">The sequence shown here is derived from an EMBL/GenBank/DDBJ whole genome shotgun (WGS) entry which is preliminary data.</text>
</comment>
<reference evidence="3" key="1">
    <citation type="journal article" date="2023" name="Mar. Drugs">
        <title>Gemmata algarum, a Novel Planctomycete Isolated from an Algal Mat, Displays Antimicrobial Activity.</title>
        <authorList>
            <person name="Kumar G."/>
            <person name="Kallscheuer N."/>
            <person name="Kashif M."/>
            <person name="Ahamad S."/>
            <person name="Jagadeeshwari U."/>
            <person name="Pannikurungottu S."/>
            <person name="Haufschild T."/>
            <person name="Kabuu M."/>
            <person name="Sasikala C."/>
            <person name="Jogler C."/>
            <person name="Ramana C."/>
        </authorList>
    </citation>
    <scope>NUCLEOTIDE SEQUENCE [LARGE SCALE GENOMIC DNA]</scope>
    <source>
        <strain evidence="3">JC673</strain>
    </source>
</reference>
<feature type="compositionally biased region" description="Polar residues" evidence="1">
    <location>
        <begin position="44"/>
        <end position="62"/>
    </location>
</feature>
<dbReference type="Proteomes" id="UP001272242">
    <property type="component" value="Unassembled WGS sequence"/>
</dbReference>